<dbReference type="AlphaFoldDB" id="A0A846TTH2"/>
<evidence type="ECO:0000313" key="2">
    <source>
        <dbReference type="EMBL" id="NKE10290.1"/>
    </source>
</evidence>
<organism evidence="2 3">
    <name type="scientific">Kocuria subflava</name>
    <dbReference type="NCBI Taxonomy" id="1736139"/>
    <lineage>
        <taxon>Bacteria</taxon>
        <taxon>Bacillati</taxon>
        <taxon>Actinomycetota</taxon>
        <taxon>Actinomycetes</taxon>
        <taxon>Micrococcales</taxon>
        <taxon>Micrococcaceae</taxon>
        <taxon>Kocuria</taxon>
    </lineage>
</organism>
<feature type="region of interest" description="Disordered" evidence="1">
    <location>
        <begin position="63"/>
        <end position="170"/>
    </location>
</feature>
<evidence type="ECO:0000256" key="1">
    <source>
        <dbReference type="SAM" id="MobiDB-lite"/>
    </source>
</evidence>
<dbReference type="RefSeq" id="WP_047689875.1">
    <property type="nucleotide sequence ID" value="NZ_JAAVUN010000020.1"/>
</dbReference>
<sequence>MKFDFRRLTPALVTSLALIFFALLCASIGWTVFAWLVGLLGLALNVVGIAVVQIDDAAASSSAVAERNRGKVGGKQPAAVSASGHAEAAPAQGPVKSNPFADKAKNARAALRNSASRGGRSSQGSASTAAGGKDSGASRPVDSAATDPTDSDQSGDSVKVSDSPKITKRL</sequence>
<protein>
    <submittedName>
        <fullName evidence="2">Uncharacterized protein</fullName>
    </submittedName>
</protein>
<evidence type="ECO:0000313" key="3">
    <source>
        <dbReference type="Proteomes" id="UP000521379"/>
    </source>
</evidence>
<keyword evidence="3" id="KW-1185">Reference proteome</keyword>
<gene>
    <name evidence="2" type="ORF">GTW58_10175</name>
</gene>
<accession>A0A846TTH2</accession>
<reference evidence="2 3" key="1">
    <citation type="submission" date="2020-02" db="EMBL/GenBank/DDBJ databases">
        <authorList>
            <person name="Sun Q."/>
        </authorList>
    </citation>
    <scope>NUCLEOTIDE SEQUENCE [LARGE SCALE GENOMIC DNA]</scope>
    <source>
        <strain evidence="2 3">YIM 13062</strain>
    </source>
</reference>
<dbReference type="EMBL" id="JAAVUN010000020">
    <property type="protein sequence ID" value="NKE10290.1"/>
    <property type="molecule type" value="Genomic_DNA"/>
</dbReference>
<dbReference type="Proteomes" id="UP000521379">
    <property type="component" value="Unassembled WGS sequence"/>
</dbReference>
<comment type="caution">
    <text evidence="2">The sequence shown here is derived from an EMBL/GenBank/DDBJ whole genome shotgun (WGS) entry which is preliminary data.</text>
</comment>
<proteinExistence type="predicted"/>
<feature type="compositionally biased region" description="Polar residues" evidence="1">
    <location>
        <begin position="146"/>
        <end position="156"/>
    </location>
</feature>
<feature type="compositionally biased region" description="Low complexity" evidence="1">
    <location>
        <begin position="107"/>
        <end position="132"/>
    </location>
</feature>
<feature type="compositionally biased region" description="Low complexity" evidence="1">
    <location>
        <begin position="77"/>
        <end position="91"/>
    </location>
</feature>
<name>A0A846TTH2_9MICC</name>